<dbReference type="Pfam" id="PF04548">
    <property type="entry name" value="AIG1"/>
    <property type="match status" value="2"/>
</dbReference>
<dbReference type="InterPro" id="IPR045058">
    <property type="entry name" value="GIMA/IAN/Toc"/>
</dbReference>
<evidence type="ECO:0000313" key="7">
    <source>
        <dbReference type="RefSeq" id="XP_050923754.1"/>
    </source>
</evidence>
<gene>
    <name evidence="7" type="primary">LOC108891756</name>
</gene>
<feature type="coiled-coil region" evidence="4">
    <location>
        <begin position="208"/>
        <end position="283"/>
    </location>
</feature>
<reference evidence="7" key="1">
    <citation type="submission" date="2025-08" db="UniProtKB">
        <authorList>
            <consortium name="RefSeq"/>
        </authorList>
    </citation>
    <scope>IDENTIFICATION</scope>
    <source>
        <tissue evidence="7">Brain</tissue>
    </source>
</reference>
<dbReference type="Proteomes" id="UP000694890">
    <property type="component" value="Unplaced"/>
</dbReference>
<keyword evidence="3" id="KW-0342">GTP-binding</keyword>
<evidence type="ECO:0000256" key="4">
    <source>
        <dbReference type="SAM" id="Coils"/>
    </source>
</evidence>
<feature type="domain" description="AIG1-type G" evidence="5">
    <location>
        <begin position="14"/>
        <end position="212"/>
    </location>
</feature>
<feature type="coiled-coil region" evidence="4">
    <location>
        <begin position="749"/>
        <end position="832"/>
    </location>
</feature>
<feature type="coiled-coil region" evidence="4">
    <location>
        <begin position="348"/>
        <end position="388"/>
    </location>
</feature>
<dbReference type="InterPro" id="IPR027417">
    <property type="entry name" value="P-loop_NTPase"/>
</dbReference>
<protein>
    <submittedName>
        <fullName evidence="7">Trichohyalin</fullName>
    </submittedName>
</protein>
<evidence type="ECO:0000256" key="2">
    <source>
        <dbReference type="ARBA" id="ARBA00022741"/>
    </source>
</evidence>
<dbReference type="PANTHER" id="PTHR10903">
    <property type="entry name" value="GTPASE, IMAP FAMILY MEMBER-RELATED"/>
    <property type="match status" value="1"/>
</dbReference>
<dbReference type="GeneID" id="108891756"/>
<name>A0AAJ8B0K5_LATCA</name>
<keyword evidence="2" id="KW-0547">Nucleotide-binding</keyword>
<keyword evidence="4" id="KW-0175">Coiled coil</keyword>
<comment type="similarity">
    <text evidence="1">Belongs to the TRAFAC class TrmE-Era-EngA-EngB-Septin-like GTPase superfamily. AIG1/Toc34/Toc159-like paraseptin GTPase family. IAN subfamily.</text>
</comment>
<dbReference type="PROSITE" id="PS51720">
    <property type="entry name" value="G_AIG1"/>
    <property type="match status" value="2"/>
</dbReference>
<dbReference type="InterPro" id="IPR006703">
    <property type="entry name" value="G_AIG1"/>
</dbReference>
<organism evidence="6 7">
    <name type="scientific">Lates calcarifer</name>
    <name type="common">Barramundi</name>
    <name type="synonym">Holocentrus calcarifer</name>
    <dbReference type="NCBI Taxonomy" id="8187"/>
    <lineage>
        <taxon>Eukaryota</taxon>
        <taxon>Metazoa</taxon>
        <taxon>Chordata</taxon>
        <taxon>Craniata</taxon>
        <taxon>Vertebrata</taxon>
        <taxon>Euteleostomi</taxon>
        <taxon>Actinopterygii</taxon>
        <taxon>Neopterygii</taxon>
        <taxon>Teleostei</taxon>
        <taxon>Neoteleostei</taxon>
        <taxon>Acanthomorphata</taxon>
        <taxon>Carangaria</taxon>
        <taxon>Carangaria incertae sedis</taxon>
        <taxon>Centropomidae</taxon>
        <taxon>Lates</taxon>
    </lineage>
</organism>
<evidence type="ECO:0000313" key="6">
    <source>
        <dbReference type="Proteomes" id="UP000694890"/>
    </source>
</evidence>
<dbReference type="Gene3D" id="3.40.50.300">
    <property type="entry name" value="P-loop containing nucleotide triphosphate hydrolases"/>
    <property type="match status" value="2"/>
</dbReference>
<feature type="domain" description="AIG1-type G" evidence="5">
    <location>
        <begin position="425"/>
        <end position="623"/>
    </location>
</feature>
<dbReference type="CDD" id="cd01852">
    <property type="entry name" value="AIG1"/>
    <property type="match status" value="2"/>
</dbReference>
<proteinExistence type="inferred from homology"/>
<evidence type="ECO:0000256" key="3">
    <source>
        <dbReference type="ARBA" id="ARBA00023134"/>
    </source>
</evidence>
<feature type="coiled-coil region" evidence="4">
    <location>
        <begin position="619"/>
        <end position="691"/>
    </location>
</feature>
<dbReference type="PANTHER" id="PTHR10903:SF112">
    <property type="entry name" value="SI:CH211-113E8.5"/>
    <property type="match status" value="1"/>
</dbReference>
<sequence length="851" mass="101716">MARFFKRETNKRSDEELRIVMVGKTGSGKSATGNVILGRQRFRSEFSPTSLTEKCAKGRSSVDEQKVVVVDTPGLFDTKFDEETTKRDISQCIAYSSPGPHVFLIVIRLGRFTEEEKQAVQKIQEIFGEAADRYSMVLFTHGDLLHNTTIEKFINRSPDLQELVDRCNGQYHVFNNTLEDRRQVTELLQKIRDIVQKNGGSHYTNEMFQEAEKILQERQQEILKEKEEEIRREIEELKKRLRAELKEKVNFTTQLQAEREEEMKEREQEKQEMNVMLNELKKDGERWIAERVEMEIAKEREKQNREEQCRVQMQNMMIWFTEETDNCAVERLGIQNQRQSMAIERQRMKLEEVGVRRKEEEMKEMERKERMRKERVRKERMRKEMETKDWMREMEREERMREMERDGEDEGEGDVQVCKTNKRSDEELMIVMVGKTGSGKSATGNVILGRQCFESECSPTSLTEECSKGRATVNKQKVVVVDTPGLFDTKCDEDTTKRHISQCIAYSSPGPHVFLIVIRLGRFTEEEKQTVQKIQEIFGEAADRYSMVLFTHGDLLHNTTIEKFINRSPDLQELVDRCNGQYHVFNNTLEDRRQVTELLQKIRDIVQKNGGSHYTNEMFQEAEKILQERQQEILKEKEEEICREKEELEKKLRAELKEKMKIFTAQLQAEREEERKERKKEKLEMNVMLNELKRDGERWIAERVEMEVAKEREKYNMQVMVREGEEQCRLQMQNMLMWFKERDNCAMERLGMERQKARMEEERREMDRKERMREMELEKAKWEMERKEAERKAEDRQRKMMECLKVQFERDLREQKKELEEKIQRKAREKAEKQSPGFFSRVLGFVGKLFK</sequence>
<dbReference type="GO" id="GO:0005525">
    <property type="term" value="F:GTP binding"/>
    <property type="evidence" value="ECO:0007669"/>
    <property type="project" value="UniProtKB-KW"/>
</dbReference>
<dbReference type="KEGG" id="lcf:108891756"/>
<evidence type="ECO:0000259" key="5">
    <source>
        <dbReference type="PROSITE" id="PS51720"/>
    </source>
</evidence>
<dbReference type="AlphaFoldDB" id="A0AAJ8B0K5"/>
<dbReference type="SUPFAM" id="SSF52540">
    <property type="entry name" value="P-loop containing nucleoside triphosphate hydrolases"/>
    <property type="match status" value="2"/>
</dbReference>
<dbReference type="FunFam" id="3.40.50.300:FF:000366">
    <property type="entry name" value="GTPase, IMAP family member 2"/>
    <property type="match status" value="2"/>
</dbReference>
<accession>A0AAJ8B0K5</accession>
<evidence type="ECO:0000256" key="1">
    <source>
        <dbReference type="ARBA" id="ARBA00008535"/>
    </source>
</evidence>
<dbReference type="RefSeq" id="XP_050923754.1">
    <property type="nucleotide sequence ID" value="XM_051067797.1"/>
</dbReference>